<dbReference type="EMBL" id="PSWU01000013">
    <property type="protein sequence ID" value="PPI13974.1"/>
    <property type="molecule type" value="Genomic_DNA"/>
</dbReference>
<dbReference type="Gene3D" id="3.40.630.30">
    <property type="match status" value="1"/>
</dbReference>
<comment type="caution">
    <text evidence="4">The sequence shown here is derived from an EMBL/GenBank/DDBJ whole genome shotgun (WGS) entry which is preliminary data.</text>
</comment>
<dbReference type="OrthoDB" id="9799092at2"/>
<dbReference type="PANTHER" id="PTHR43072">
    <property type="entry name" value="N-ACETYLTRANSFERASE"/>
    <property type="match status" value="1"/>
</dbReference>
<keyword evidence="1 4" id="KW-0808">Transferase</keyword>
<evidence type="ECO:0000259" key="3">
    <source>
        <dbReference type="PROSITE" id="PS51186"/>
    </source>
</evidence>
<dbReference type="PROSITE" id="PS51186">
    <property type="entry name" value="GNAT"/>
    <property type="match status" value="1"/>
</dbReference>
<dbReference type="Proteomes" id="UP000237966">
    <property type="component" value="Unassembled WGS sequence"/>
</dbReference>
<evidence type="ECO:0000256" key="2">
    <source>
        <dbReference type="ARBA" id="ARBA00023315"/>
    </source>
</evidence>
<feature type="domain" description="N-acetyltransferase" evidence="3">
    <location>
        <begin position="3"/>
        <end position="165"/>
    </location>
</feature>
<dbReference type="SUPFAM" id="SSF55729">
    <property type="entry name" value="Acyl-CoA N-acyltransferases (Nat)"/>
    <property type="match status" value="1"/>
</dbReference>
<dbReference type="GO" id="GO:0016747">
    <property type="term" value="F:acyltransferase activity, transferring groups other than amino-acyl groups"/>
    <property type="evidence" value="ECO:0007669"/>
    <property type="project" value="InterPro"/>
</dbReference>
<proteinExistence type="predicted"/>
<keyword evidence="2" id="KW-0012">Acyltransferase</keyword>
<dbReference type="CDD" id="cd04301">
    <property type="entry name" value="NAT_SF"/>
    <property type="match status" value="1"/>
</dbReference>
<dbReference type="KEGG" id="rtc:APU90_07065"/>
<dbReference type="RefSeq" id="WP_051210308.1">
    <property type="nucleotide sequence ID" value="NZ_CP010848.1"/>
</dbReference>
<accession>A0A2S5Y5F3</accession>
<dbReference type="GeneID" id="93666352"/>
<name>A0A2S5Y5F3_9MICO</name>
<dbReference type="PANTHER" id="PTHR43072:SF23">
    <property type="entry name" value="UPF0039 PROTEIN C11D3.02C"/>
    <property type="match status" value="1"/>
</dbReference>
<dbReference type="InterPro" id="IPR016181">
    <property type="entry name" value="Acyl_CoA_acyltransferase"/>
</dbReference>
<evidence type="ECO:0000313" key="5">
    <source>
        <dbReference type="Proteomes" id="UP000237966"/>
    </source>
</evidence>
<organism evidence="4 5">
    <name type="scientific">Rathayibacter toxicus</name>
    <dbReference type="NCBI Taxonomy" id="145458"/>
    <lineage>
        <taxon>Bacteria</taxon>
        <taxon>Bacillati</taxon>
        <taxon>Actinomycetota</taxon>
        <taxon>Actinomycetes</taxon>
        <taxon>Micrococcales</taxon>
        <taxon>Microbacteriaceae</taxon>
        <taxon>Rathayibacter</taxon>
    </lineage>
</organism>
<dbReference type="InterPro" id="IPR000182">
    <property type="entry name" value="GNAT_dom"/>
</dbReference>
<gene>
    <name evidence="4" type="ORF">C5C51_09800</name>
</gene>
<sequence length="174" mass="19268">MSLQIRPTEAKDLPAIVEVYNHAVRETLTTLDTEQRSIEQMTEWLAAHRRGRYCAFTGTIDGEVVGYTSLSPFAPRGGYLASAEASTYVSPNAQGRQVGGQLTRFVTEEAVRRGFTTVLGMLTANNDASRRMIERIGYSPAGEWKAIGVKNGVLIDMLLYQYRIAANEAGYERL</sequence>
<evidence type="ECO:0000313" key="4">
    <source>
        <dbReference type="EMBL" id="PPI13974.1"/>
    </source>
</evidence>
<dbReference type="Pfam" id="PF00583">
    <property type="entry name" value="Acetyltransf_1"/>
    <property type="match status" value="1"/>
</dbReference>
<dbReference type="AlphaFoldDB" id="A0A2S5Y5F3"/>
<protein>
    <submittedName>
        <fullName evidence="4">GNAT family N-acetyltransferase</fullName>
    </submittedName>
</protein>
<reference evidence="4 5" key="1">
    <citation type="submission" date="2018-02" db="EMBL/GenBank/DDBJ databases">
        <title>Bacteriophage NCPPB3778 and a type I-E CRISPR drive the evolution of the US Biological Select Agent, Rathayibacter toxicus.</title>
        <authorList>
            <person name="Davis E.W.II."/>
            <person name="Tabima J.F."/>
            <person name="Weisberg A.J."/>
            <person name="Lopes L.D."/>
            <person name="Wiseman M.S."/>
            <person name="Wiseman M.S."/>
            <person name="Pupko T."/>
            <person name="Belcher M.S."/>
            <person name="Sechler A.J."/>
            <person name="Tancos M.A."/>
            <person name="Schroeder B.K."/>
            <person name="Murray T.D."/>
            <person name="Luster D.G."/>
            <person name="Schneider W.L."/>
            <person name="Rogers E."/>
            <person name="Andreote F.D."/>
            <person name="Grunwald N.J."/>
            <person name="Putnam M.L."/>
            <person name="Chang J.H."/>
        </authorList>
    </citation>
    <scope>NUCLEOTIDE SEQUENCE [LARGE SCALE GENOMIC DNA]</scope>
    <source>
        <strain evidence="4 5">FH99</strain>
    </source>
</reference>
<evidence type="ECO:0000256" key="1">
    <source>
        <dbReference type="ARBA" id="ARBA00022679"/>
    </source>
</evidence>